<keyword evidence="5 9" id="KW-0064">Aspartyl protease</keyword>
<feature type="transmembrane region" description="Helical" evidence="9">
    <location>
        <begin position="134"/>
        <end position="155"/>
    </location>
</feature>
<comment type="caution">
    <text evidence="12">The sequence shown here is derived from an EMBL/GenBank/DDBJ whole genome shotgun (WGS) entry which is preliminary data.</text>
</comment>
<evidence type="ECO:0000256" key="7">
    <source>
        <dbReference type="ARBA" id="ARBA00022989"/>
    </source>
</evidence>
<feature type="active site" evidence="9">
    <location>
        <position position="143"/>
    </location>
</feature>
<keyword evidence="3 9" id="KW-0645">Protease</keyword>
<dbReference type="AlphaFoldDB" id="A0A2A6E4W2"/>
<evidence type="ECO:0000256" key="9">
    <source>
        <dbReference type="HAMAP-Rule" id="MF_00161"/>
    </source>
</evidence>
<dbReference type="HAMAP" id="MF_00161">
    <property type="entry name" value="LspA"/>
    <property type="match status" value="1"/>
</dbReference>
<name>A0A2A6E4W2_9BACL</name>
<dbReference type="GO" id="GO:0005886">
    <property type="term" value="C:plasma membrane"/>
    <property type="evidence" value="ECO:0007669"/>
    <property type="project" value="UniProtKB-SubCell"/>
</dbReference>
<evidence type="ECO:0000313" key="13">
    <source>
        <dbReference type="Proteomes" id="UP000243688"/>
    </source>
</evidence>
<evidence type="ECO:0000256" key="5">
    <source>
        <dbReference type="ARBA" id="ARBA00022750"/>
    </source>
</evidence>
<evidence type="ECO:0000256" key="1">
    <source>
        <dbReference type="ARBA" id="ARBA00006139"/>
    </source>
</evidence>
<evidence type="ECO:0000256" key="4">
    <source>
        <dbReference type="ARBA" id="ARBA00022692"/>
    </source>
</evidence>
<comment type="catalytic activity">
    <reaction evidence="9 10">
        <text>Release of signal peptides from bacterial membrane prolipoproteins. Hydrolyzes -Xaa-Yaa-Zaa-|-(S,diacylglyceryl)Cys-, in which Xaa is hydrophobic (preferably Leu), and Yaa (Ala or Ser) and Zaa (Gly or Ala) have small, neutral side chains.</text>
        <dbReference type="EC" id="3.4.23.36"/>
    </reaction>
</comment>
<feature type="transmembrane region" description="Helical" evidence="9">
    <location>
        <begin position="63"/>
        <end position="80"/>
    </location>
</feature>
<feature type="transmembrane region" description="Helical" evidence="9">
    <location>
        <begin position="7"/>
        <end position="26"/>
    </location>
</feature>
<accession>A0A2A6E4W2</accession>
<dbReference type="GO" id="GO:0006508">
    <property type="term" value="P:proteolysis"/>
    <property type="evidence" value="ECO:0007669"/>
    <property type="project" value="UniProtKB-KW"/>
</dbReference>
<keyword evidence="4 9" id="KW-0812">Transmembrane</keyword>
<feature type="transmembrane region" description="Helical" evidence="9">
    <location>
        <begin position="92"/>
        <end position="112"/>
    </location>
</feature>
<dbReference type="PANTHER" id="PTHR33695:SF1">
    <property type="entry name" value="LIPOPROTEIN SIGNAL PEPTIDASE"/>
    <property type="match status" value="1"/>
</dbReference>
<evidence type="ECO:0000256" key="8">
    <source>
        <dbReference type="ARBA" id="ARBA00023136"/>
    </source>
</evidence>
<comment type="function">
    <text evidence="9 10">This protein specifically catalyzes the removal of signal peptides from prolipoproteins.</text>
</comment>
<keyword evidence="8 9" id="KW-0472">Membrane</keyword>
<dbReference type="PRINTS" id="PR00781">
    <property type="entry name" value="LIPOSIGPTASE"/>
</dbReference>
<organism evidence="12 13">
    <name type="scientific">Candidatus Reconcilbacillus cellulovorans</name>
    <dbReference type="NCBI Taxonomy" id="1906605"/>
    <lineage>
        <taxon>Bacteria</taxon>
        <taxon>Bacillati</taxon>
        <taxon>Bacillota</taxon>
        <taxon>Bacilli</taxon>
        <taxon>Bacillales</taxon>
        <taxon>Paenibacillaceae</taxon>
        <taxon>Candidatus Reconcilbacillus</taxon>
    </lineage>
</organism>
<comment type="similarity">
    <text evidence="1 9 11">Belongs to the peptidase A8 family.</text>
</comment>
<keyword evidence="6 9" id="KW-0378">Hydrolase</keyword>
<dbReference type="PANTHER" id="PTHR33695">
    <property type="entry name" value="LIPOPROTEIN SIGNAL PEPTIDASE"/>
    <property type="match status" value="1"/>
</dbReference>
<dbReference type="PROSITE" id="PS00855">
    <property type="entry name" value="SPASE_II"/>
    <property type="match status" value="1"/>
</dbReference>
<reference evidence="12 13" key="1">
    <citation type="submission" date="2016-12" db="EMBL/GenBank/DDBJ databases">
        <title>Candidatus Reconcilibacillus cellulovorans genome.</title>
        <authorList>
            <person name="Kolinko S."/>
            <person name="Wu Y.-W."/>
            <person name="Tachea F."/>
            <person name="Denzel E."/>
            <person name="Hiras J."/>
            <person name="Baecker N."/>
            <person name="Chan L.J."/>
            <person name="Eichorst S.A."/>
            <person name="Frey D."/>
            <person name="Adams P.D."/>
            <person name="Pray T."/>
            <person name="Tanjore D."/>
            <person name="Petzold C.J."/>
            <person name="Gladden J.M."/>
            <person name="Simmons B.A."/>
            <person name="Singer S.W."/>
        </authorList>
    </citation>
    <scope>NUCLEOTIDE SEQUENCE [LARGE SCALE GENOMIC DNA]</scope>
    <source>
        <strain evidence="12">JTherm</strain>
    </source>
</reference>
<evidence type="ECO:0000256" key="3">
    <source>
        <dbReference type="ARBA" id="ARBA00022670"/>
    </source>
</evidence>
<dbReference type="EC" id="3.4.23.36" evidence="9"/>
<proteinExistence type="inferred from homology"/>
<evidence type="ECO:0000256" key="11">
    <source>
        <dbReference type="RuleBase" id="RU004181"/>
    </source>
</evidence>
<comment type="subcellular location">
    <subcellularLocation>
        <location evidence="9">Cell membrane</location>
        <topology evidence="9">Multi-pass membrane protein</topology>
    </subcellularLocation>
</comment>
<gene>
    <name evidence="9" type="primary">lspA</name>
    <name evidence="12" type="ORF">BLM47_00960</name>
</gene>
<evidence type="ECO:0000256" key="2">
    <source>
        <dbReference type="ARBA" id="ARBA00022475"/>
    </source>
</evidence>
<evidence type="ECO:0000313" key="12">
    <source>
        <dbReference type="EMBL" id="PDO11807.1"/>
    </source>
</evidence>
<dbReference type="EMBL" id="MOXJ01000001">
    <property type="protein sequence ID" value="PDO11807.1"/>
    <property type="molecule type" value="Genomic_DNA"/>
</dbReference>
<feature type="active site" evidence="9">
    <location>
        <position position="117"/>
    </location>
</feature>
<dbReference type="Proteomes" id="UP000243688">
    <property type="component" value="Unassembled WGS sequence"/>
</dbReference>
<dbReference type="Pfam" id="PF01252">
    <property type="entry name" value="Peptidase_A8"/>
    <property type="match status" value="1"/>
</dbReference>
<dbReference type="NCBIfam" id="TIGR00077">
    <property type="entry name" value="lspA"/>
    <property type="match status" value="1"/>
</dbReference>
<dbReference type="InterPro" id="IPR001872">
    <property type="entry name" value="Peptidase_A8"/>
</dbReference>
<keyword evidence="2 9" id="KW-1003">Cell membrane</keyword>
<evidence type="ECO:0000256" key="6">
    <source>
        <dbReference type="ARBA" id="ARBA00022801"/>
    </source>
</evidence>
<dbReference type="UniPathway" id="UPA00665"/>
<comment type="pathway">
    <text evidence="9">Protein modification; lipoprotein biosynthesis (signal peptide cleavage).</text>
</comment>
<protein>
    <recommendedName>
        <fullName evidence="9">Lipoprotein signal peptidase</fullName>
        <ecNumber evidence="9">3.4.23.36</ecNumber>
    </recommendedName>
    <alternativeName>
        <fullName evidence="9">Prolipoprotein signal peptidase</fullName>
    </alternativeName>
    <alternativeName>
        <fullName evidence="9">Signal peptidase II</fullName>
        <shortName evidence="9">SPase II</shortName>
    </alternativeName>
</protein>
<dbReference type="GO" id="GO:0004190">
    <property type="term" value="F:aspartic-type endopeptidase activity"/>
    <property type="evidence" value="ECO:0007669"/>
    <property type="project" value="UniProtKB-UniRule"/>
</dbReference>
<sequence>MFTRHSFYYGLALVVFLLDQATKWAISSRLPLYAERPVIDDFFSITHFRNAGAAFGILQNQRAFFLIVTVVVATGVIWYLDKAVRRGRRMLAAALAMLLGGAVGNFVDRALYGEVVDFLQFRFRFEWFGTPVDYTYPVFNLADSAIVVGVGLILLDSLLDRRRETPGGRASPNGEGSAV</sequence>
<evidence type="ECO:0000256" key="10">
    <source>
        <dbReference type="RuleBase" id="RU000594"/>
    </source>
</evidence>
<keyword evidence="7 9" id="KW-1133">Transmembrane helix</keyword>